<feature type="compositionally biased region" description="Acidic residues" evidence="1">
    <location>
        <begin position="106"/>
        <end position="115"/>
    </location>
</feature>
<evidence type="ECO:0000256" key="1">
    <source>
        <dbReference type="SAM" id="MobiDB-lite"/>
    </source>
</evidence>
<sequence length="162" mass="17297">MHPNFKEVSNPSAQKSHDSYFAFRRVRSTSATPTPSPSPPPGPTRTGSAPDSSIRGRDVGKKRVHKEKLKLVGSDDSNSGALTQSGDEAEESSPPLQDQPKPGTEGDTEVGEDVEMAERSSPEPVPVVKQPKAQKTAKKGASARTRSSVAAALSRPTKKRKR</sequence>
<reference evidence="2" key="2">
    <citation type="submission" date="2020-11" db="EMBL/GenBank/DDBJ databases">
        <authorList>
            <consortium name="DOE Joint Genome Institute"/>
            <person name="Kuo A."/>
            <person name="Miyauchi S."/>
            <person name="Kiss E."/>
            <person name="Drula E."/>
            <person name="Kohler A."/>
            <person name="Sanchez-Garcia M."/>
            <person name="Andreopoulos B."/>
            <person name="Barry K.W."/>
            <person name="Bonito G."/>
            <person name="Buee M."/>
            <person name="Carver A."/>
            <person name="Chen C."/>
            <person name="Cichocki N."/>
            <person name="Clum A."/>
            <person name="Culley D."/>
            <person name="Crous P.W."/>
            <person name="Fauchery L."/>
            <person name="Girlanda M."/>
            <person name="Hayes R."/>
            <person name="Keri Z."/>
            <person name="Labutti K."/>
            <person name="Lipzen A."/>
            <person name="Lombard V."/>
            <person name="Magnuson J."/>
            <person name="Maillard F."/>
            <person name="Morin E."/>
            <person name="Murat C."/>
            <person name="Nolan M."/>
            <person name="Ohm R."/>
            <person name="Pangilinan J."/>
            <person name="Pereira M."/>
            <person name="Perotto S."/>
            <person name="Peter M."/>
            <person name="Riley R."/>
            <person name="Sitrit Y."/>
            <person name="Stielow B."/>
            <person name="Szollosi G."/>
            <person name="Zifcakova L."/>
            <person name="Stursova M."/>
            <person name="Spatafora J.W."/>
            <person name="Tedersoo L."/>
            <person name="Vaario L.-M."/>
            <person name="Yamada A."/>
            <person name="Yan M."/>
            <person name="Wang P."/>
            <person name="Xu J."/>
            <person name="Bruns T."/>
            <person name="Baldrian P."/>
            <person name="Vilgalys R."/>
            <person name="Henrissat B."/>
            <person name="Grigoriev I.V."/>
            <person name="Hibbett D."/>
            <person name="Nagy L.G."/>
            <person name="Martin F.M."/>
        </authorList>
    </citation>
    <scope>NUCLEOTIDE SEQUENCE</scope>
    <source>
        <strain evidence="2">UH-Tt-Lm1</strain>
    </source>
</reference>
<gene>
    <name evidence="2" type="ORF">BJ322DRAFT_1111476</name>
</gene>
<organism evidence="2 3">
    <name type="scientific">Thelephora terrestris</name>
    <dbReference type="NCBI Taxonomy" id="56493"/>
    <lineage>
        <taxon>Eukaryota</taxon>
        <taxon>Fungi</taxon>
        <taxon>Dikarya</taxon>
        <taxon>Basidiomycota</taxon>
        <taxon>Agaricomycotina</taxon>
        <taxon>Agaricomycetes</taxon>
        <taxon>Thelephorales</taxon>
        <taxon>Thelephoraceae</taxon>
        <taxon>Thelephora</taxon>
    </lineage>
</organism>
<feature type="compositionally biased region" description="Pro residues" evidence="1">
    <location>
        <begin position="34"/>
        <end position="43"/>
    </location>
</feature>
<accession>A0A9P6L3D8</accession>
<feature type="compositionally biased region" description="Polar residues" evidence="1">
    <location>
        <begin position="75"/>
        <end position="86"/>
    </location>
</feature>
<evidence type="ECO:0000313" key="2">
    <source>
        <dbReference type="EMBL" id="KAF9781546.1"/>
    </source>
</evidence>
<reference evidence="2" key="1">
    <citation type="journal article" date="2020" name="Nat. Commun.">
        <title>Large-scale genome sequencing of mycorrhizal fungi provides insights into the early evolution of symbiotic traits.</title>
        <authorList>
            <person name="Miyauchi S."/>
            <person name="Kiss E."/>
            <person name="Kuo A."/>
            <person name="Drula E."/>
            <person name="Kohler A."/>
            <person name="Sanchez-Garcia M."/>
            <person name="Morin E."/>
            <person name="Andreopoulos B."/>
            <person name="Barry K.W."/>
            <person name="Bonito G."/>
            <person name="Buee M."/>
            <person name="Carver A."/>
            <person name="Chen C."/>
            <person name="Cichocki N."/>
            <person name="Clum A."/>
            <person name="Culley D."/>
            <person name="Crous P.W."/>
            <person name="Fauchery L."/>
            <person name="Girlanda M."/>
            <person name="Hayes R.D."/>
            <person name="Keri Z."/>
            <person name="LaButti K."/>
            <person name="Lipzen A."/>
            <person name="Lombard V."/>
            <person name="Magnuson J."/>
            <person name="Maillard F."/>
            <person name="Murat C."/>
            <person name="Nolan M."/>
            <person name="Ohm R.A."/>
            <person name="Pangilinan J."/>
            <person name="Pereira M.F."/>
            <person name="Perotto S."/>
            <person name="Peter M."/>
            <person name="Pfister S."/>
            <person name="Riley R."/>
            <person name="Sitrit Y."/>
            <person name="Stielow J.B."/>
            <person name="Szollosi G."/>
            <person name="Zifcakova L."/>
            <person name="Stursova M."/>
            <person name="Spatafora J.W."/>
            <person name="Tedersoo L."/>
            <person name="Vaario L.M."/>
            <person name="Yamada A."/>
            <person name="Yan M."/>
            <person name="Wang P."/>
            <person name="Xu J."/>
            <person name="Bruns T."/>
            <person name="Baldrian P."/>
            <person name="Vilgalys R."/>
            <person name="Dunand C."/>
            <person name="Henrissat B."/>
            <person name="Grigoriev I.V."/>
            <person name="Hibbett D."/>
            <person name="Nagy L.G."/>
            <person name="Martin F.M."/>
        </authorList>
    </citation>
    <scope>NUCLEOTIDE SEQUENCE</scope>
    <source>
        <strain evidence="2">UH-Tt-Lm1</strain>
    </source>
</reference>
<proteinExistence type="predicted"/>
<feature type="compositionally biased region" description="Low complexity" evidence="1">
    <location>
        <begin position="142"/>
        <end position="155"/>
    </location>
</feature>
<dbReference type="EMBL" id="WIUZ02000013">
    <property type="protein sequence ID" value="KAF9781546.1"/>
    <property type="molecule type" value="Genomic_DNA"/>
</dbReference>
<evidence type="ECO:0000313" key="3">
    <source>
        <dbReference type="Proteomes" id="UP000736335"/>
    </source>
</evidence>
<feature type="region of interest" description="Disordered" evidence="1">
    <location>
        <begin position="1"/>
        <end position="162"/>
    </location>
</feature>
<name>A0A9P6L3D8_9AGAM</name>
<protein>
    <submittedName>
        <fullName evidence="2">Uncharacterized protein</fullName>
    </submittedName>
</protein>
<dbReference type="Proteomes" id="UP000736335">
    <property type="component" value="Unassembled WGS sequence"/>
</dbReference>
<keyword evidence="3" id="KW-1185">Reference proteome</keyword>
<comment type="caution">
    <text evidence="2">The sequence shown here is derived from an EMBL/GenBank/DDBJ whole genome shotgun (WGS) entry which is preliminary data.</text>
</comment>
<dbReference type="AlphaFoldDB" id="A0A9P6L3D8"/>